<accession>A0AAD1HAQ6</accession>
<keyword evidence="2" id="KW-1185">Reference proteome</keyword>
<evidence type="ECO:0000313" key="1">
    <source>
        <dbReference type="EMBL" id="BBX00473.1"/>
    </source>
</evidence>
<dbReference type="Proteomes" id="UP000466681">
    <property type="component" value="Chromosome"/>
</dbReference>
<dbReference type="EMBL" id="AP022560">
    <property type="protein sequence ID" value="BBX00473.1"/>
    <property type="molecule type" value="Genomic_DNA"/>
</dbReference>
<dbReference type="KEGG" id="mmor:MMOR_14090"/>
<name>A0AAD1HAQ6_9MYCO</name>
<protein>
    <recommendedName>
        <fullName evidence="3">DUF3987 domain-containing protein</fullName>
    </recommendedName>
</protein>
<sequence length="595" mass="64133">MKVSDDEFFNATPELATIRAWARARYAAPWAVFGAVLLRVAASTGPDVQLPGLIGGRASLNLLAAFVSPSGGGKGISDKVSRLAWPTPIVERPIGSGEGIAATFMPPKKEGQQPIISAIFNVPEIDTLAGLASRQGSILLAQLKSMAMGELLGQSNASDATTRIVPAHSYRCCLSVGAQPGHTGVLFDDTSGGTPQRFLWFPTTDPDMPADRAADPDPLNTALPHWKPGADGVVEIAYGPDEIAQTVINAHLARQRGDADALDGHRLLTRVKVAAVLAILHHRSVVSTMDWQLSATVMAMSDQTREWLLEAARRAARAKVRDRAIARAVGEEYYDASRLETVKRSLIRMLERDGEQAGGDLRRRLGKREKRDLFDQAIALLETEGLVSVRPGEHNSVRYRIGSPVTNRVTPQNSSSDGVTWEVTRDHSATVTELDTRRSQDSERPKLTGREWLAQHLAELRAAGHTTAQSFAVLDAGEAAGFARQTIRVAASDSPDVTVVGRKGKIAIWDITGADKDKHQGAVAWTANYIEALARDGIGVVDKEKFRAAATAAGYSWTSARHAATESERIESVPGTGSTTIWHIVNYTTDQEDAS</sequence>
<gene>
    <name evidence="1" type="ORF">MMOR_14090</name>
</gene>
<evidence type="ECO:0000313" key="2">
    <source>
        <dbReference type="Proteomes" id="UP000466681"/>
    </source>
</evidence>
<organism evidence="1 2">
    <name type="scientific">Mycolicibacterium moriokaense</name>
    <dbReference type="NCBI Taxonomy" id="39691"/>
    <lineage>
        <taxon>Bacteria</taxon>
        <taxon>Bacillati</taxon>
        <taxon>Actinomycetota</taxon>
        <taxon>Actinomycetes</taxon>
        <taxon>Mycobacteriales</taxon>
        <taxon>Mycobacteriaceae</taxon>
        <taxon>Mycolicibacterium</taxon>
    </lineage>
</organism>
<evidence type="ECO:0008006" key="3">
    <source>
        <dbReference type="Google" id="ProtNLM"/>
    </source>
</evidence>
<reference evidence="1 2" key="1">
    <citation type="journal article" date="2019" name="Emerg. Microbes Infect.">
        <title>Comprehensive subspecies identification of 175 nontuberculous mycobacteria species based on 7547 genomic profiles.</title>
        <authorList>
            <person name="Matsumoto Y."/>
            <person name="Kinjo T."/>
            <person name="Motooka D."/>
            <person name="Nabeya D."/>
            <person name="Jung N."/>
            <person name="Uechi K."/>
            <person name="Horii T."/>
            <person name="Iida T."/>
            <person name="Fujita J."/>
            <person name="Nakamura S."/>
        </authorList>
    </citation>
    <scope>NUCLEOTIDE SEQUENCE [LARGE SCALE GENOMIC DNA]</scope>
    <source>
        <strain evidence="1 2">JCM 6375</strain>
    </source>
</reference>
<proteinExistence type="predicted"/>
<dbReference type="AlphaFoldDB" id="A0AAD1HAQ6"/>